<evidence type="ECO:0000313" key="4">
    <source>
        <dbReference type="Proteomes" id="UP000001514"/>
    </source>
</evidence>
<sequence length="211" mass="21603">MILKIWTSSLLLLLLAHWIHSGNASSSTNSTTQNGGSSNMTDPRGPGGPNGPGGGGGQPGGGGAGGGGGGGGGGQPSGDENGILNMDMLIDLRDAIGEAQEQLQSIRQSLSFPTLNATQLQVVEALSLVEGLEDLQASSKNSLNTLKAIQETLEYFNNVLSLMLGLNQTQEDLAQVMASIIELQSDTPPASFQARDPDRASSPRAAPPLGI</sequence>
<feature type="region of interest" description="Disordered" evidence="1">
    <location>
        <begin position="24"/>
        <end position="83"/>
    </location>
</feature>
<feature type="compositionally biased region" description="Gly residues" evidence="1">
    <location>
        <begin position="45"/>
        <end position="76"/>
    </location>
</feature>
<gene>
    <name evidence="3" type="ORF">SELMODRAFT_414772</name>
</gene>
<dbReference type="Proteomes" id="UP000001514">
    <property type="component" value="Unassembled WGS sequence"/>
</dbReference>
<feature type="chain" id="PRO_5003122135" evidence="2">
    <location>
        <begin position="25"/>
        <end position="211"/>
    </location>
</feature>
<name>D8RUK4_SELML</name>
<dbReference type="KEGG" id="smo:SELMODRAFT_414772"/>
<dbReference type="AlphaFoldDB" id="D8RUK4"/>
<dbReference type="EMBL" id="GL377590">
    <property type="protein sequence ID" value="EFJ24223.1"/>
    <property type="molecule type" value="Genomic_DNA"/>
</dbReference>
<dbReference type="Gramene" id="EFJ24223">
    <property type="protein sequence ID" value="EFJ24223"/>
    <property type="gene ID" value="SELMODRAFT_414772"/>
</dbReference>
<evidence type="ECO:0000256" key="1">
    <source>
        <dbReference type="SAM" id="MobiDB-lite"/>
    </source>
</evidence>
<feature type="compositionally biased region" description="Low complexity" evidence="1">
    <location>
        <begin position="24"/>
        <end position="39"/>
    </location>
</feature>
<protein>
    <submittedName>
        <fullName evidence="3">Uncharacterized protein</fullName>
    </submittedName>
</protein>
<reference evidence="3 4" key="1">
    <citation type="journal article" date="2011" name="Science">
        <title>The Selaginella genome identifies genetic changes associated with the evolution of vascular plants.</title>
        <authorList>
            <person name="Banks J.A."/>
            <person name="Nishiyama T."/>
            <person name="Hasebe M."/>
            <person name="Bowman J.L."/>
            <person name="Gribskov M."/>
            <person name="dePamphilis C."/>
            <person name="Albert V.A."/>
            <person name="Aono N."/>
            <person name="Aoyama T."/>
            <person name="Ambrose B.A."/>
            <person name="Ashton N.W."/>
            <person name="Axtell M.J."/>
            <person name="Barker E."/>
            <person name="Barker M.S."/>
            <person name="Bennetzen J.L."/>
            <person name="Bonawitz N.D."/>
            <person name="Chapple C."/>
            <person name="Cheng C."/>
            <person name="Correa L.G."/>
            <person name="Dacre M."/>
            <person name="DeBarry J."/>
            <person name="Dreyer I."/>
            <person name="Elias M."/>
            <person name="Engstrom E.M."/>
            <person name="Estelle M."/>
            <person name="Feng L."/>
            <person name="Finet C."/>
            <person name="Floyd S.K."/>
            <person name="Frommer W.B."/>
            <person name="Fujita T."/>
            <person name="Gramzow L."/>
            <person name="Gutensohn M."/>
            <person name="Harholt J."/>
            <person name="Hattori M."/>
            <person name="Heyl A."/>
            <person name="Hirai T."/>
            <person name="Hiwatashi Y."/>
            <person name="Ishikawa M."/>
            <person name="Iwata M."/>
            <person name="Karol K.G."/>
            <person name="Koehler B."/>
            <person name="Kolukisaoglu U."/>
            <person name="Kubo M."/>
            <person name="Kurata T."/>
            <person name="Lalonde S."/>
            <person name="Li K."/>
            <person name="Li Y."/>
            <person name="Litt A."/>
            <person name="Lyons E."/>
            <person name="Manning G."/>
            <person name="Maruyama T."/>
            <person name="Michael T.P."/>
            <person name="Mikami K."/>
            <person name="Miyazaki S."/>
            <person name="Morinaga S."/>
            <person name="Murata T."/>
            <person name="Mueller-Roeber B."/>
            <person name="Nelson D.R."/>
            <person name="Obara M."/>
            <person name="Oguri Y."/>
            <person name="Olmstead R.G."/>
            <person name="Onodera N."/>
            <person name="Petersen B.L."/>
            <person name="Pils B."/>
            <person name="Prigge M."/>
            <person name="Rensing S.A."/>
            <person name="Riano-Pachon D.M."/>
            <person name="Roberts A.W."/>
            <person name="Sato Y."/>
            <person name="Scheller H.V."/>
            <person name="Schulz B."/>
            <person name="Schulz C."/>
            <person name="Shakirov E.V."/>
            <person name="Shibagaki N."/>
            <person name="Shinohara N."/>
            <person name="Shippen D.E."/>
            <person name="Soerensen I."/>
            <person name="Sotooka R."/>
            <person name="Sugimoto N."/>
            <person name="Sugita M."/>
            <person name="Sumikawa N."/>
            <person name="Tanurdzic M."/>
            <person name="Theissen G."/>
            <person name="Ulvskov P."/>
            <person name="Wakazuki S."/>
            <person name="Weng J.K."/>
            <person name="Willats W.W."/>
            <person name="Wipf D."/>
            <person name="Wolf P.G."/>
            <person name="Yang L."/>
            <person name="Zimmer A.D."/>
            <person name="Zhu Q."/>
            <person name="Mitros T."/>
            <person name="Hellsten U."/>
            <person name="Loque D."/>
            <person name="Otillar R."/>
            <person name="Salamov A."/>
            <person name="Schmutz J."/>
            <person name="Shapiro H."/>
            <person name="Lindquist E."/>
            <person name="Lucas S."/>
            <person name="Rokhsar D."/>
            <person name="Grigoriev I.V."/>
        </authorList>
    </citation>
    <scope>NUCLEOTIDE SEQUENCE [LARGE SCALE GENOMIC DNA]</scope>
</reference>
<feature type="region of interest" description="Disordered" evidence="1">
    <location>
        <begin position="187"/>
        <end position="211"/>
    </location>
</feature>
<keyword evidence="2" id="KW-0732">Signal</keyword>
<feature type="signal peptide" evidence="2">
    <location>
        <begin position="1"/>
        <end position="24"/>
    </location>
</feature>
<dbReference type="InParanoid" id="D8RUK4"/>
<dbReference type="HOGENOM" id="CLU_1328344_0_0_1"/>
<accession>D8RUK4</accession>
<feature type="compositionally biased region" description="Low complexity" evidence="1">
    <location>
        <begin position="202"/>
        <end position="211"/>
    </location>
</feature>
<evidence type="ECO:0000256" key="2">
    <source>
        <dbReference type="SAM" id="SignalP"/>
    </source>
</evidence>
<evidence type="ECO:0000313" key="3">
    <source>
        <dbReference type="EMBL" id="EFJ24223.1"/>
    </source>
</evidence>
<proteinExistence type="predicted"/>
<keyword evidence="4" id="KW-1185">Reference proteome</keyword>
<organism evidence="4">
    <name type="scientific">Selaginella moellendorffii</name>
    <name type="common">Spikemoss</name>
    <dbReference type="NCBI Taxonomy" id="88036"/>
    <lineage>
        <taxon>Eukaryota</taxon>
        <taxon>Viridiplantae</taxon>
        <taxon>Streptophyta</taxon>
        <taxon>Embryophyta</taxon>
        <taxon>Tracheophyta</taxon>
        <taxon>Lycopodiopsida</taxon>
        <taxon>Selaginellales</taxon>
        <taxon>Selaginellaceae</taxon>
        <taxon>Selaginella</taxon>
    </lineage>
</organism>